<evidence type="ECO:0000313" key="4">
    <source>
        <dbReference type="WBParaSite" id="GPUH_0000474701-mRNA-1"/>
    </source>
</evidence>
<dbReference type="Proteomes" id="UP000271098">
    <property type="component" value="Unassembled WGS sequence"/>
</dbReference>
<evidence type="ECO:0000313" key="3">
    <source>
        <dbReference type="Proteomes" id="UP000271098"/>
    </source>
</evidence>
<dbReference type="Pfam" id="PF01607">
    <property type="entry name" value="CBM_14"/>
    <property type="match status" value="1"/>
</dbReference>
<reference evidence="2 3" key="2">
    <citation type="submission" date="2018-11" db="EMBL/GenBank/DDBJ databases">
        <authorList>
            <consortium name="Pathogen Informatics"/>
        </authorList>
    </citation>
    <scope>NUCLEOTIDE SEQUENCE [LARGE SCALE GENOMIC DNA]</scope>
</reference>
<dbReference type="SUPFAM" id="SSF57625">
    <property type="entry name" value="Invertebrate chitin-binding proteins"/>
    <property type="match status" value="1"/>
</dbReference>
<dbReference type="GO" id="GO:0008061">
    <property type="term" value="F:chitin binding"/>
    <property type="evidence" value="ECO:0007669"/>
    <property type="project" value="InterPro"/>
</dbReference>
<protein>
    <submittedName>
        <fullName evidence="4">Chitin-binding type-2 domain-containing protein</fullName>
    </submittedName>
</protein>
<dbReference type="InterPro" id="IPR002557">
    <property type="entry name" value="Chitin-bd_dom"/>
</dbReference>
<evidence type="ECO:0000259" key="1">
    <source>
        <dbReference type="PROSITE" id="PS50940"/>
    </source>
</evidence>
<dbReference type="WBParaSite" id="GPUH_0000474701-mRNA-1">
    <property type="protein sequence ID" value="GPUH_0000474701-mRNA-1"/>
    <property type="gene ID" value="GPUH_0000474701"/>
</dbReference>
<dbReference type="GO" id="GO:0005576">
    <property type="term" value="C:extracellular region"/>
    <property type="evidence" value="ECO:0007669"/>
    <property type="project" value="InterPro"/>
</dbReference>
<proteinExistence type="predicted"/>
<accession>A0A183D7P9</accession>
<evidence type="ECO:0000313" key="2">
    <source>
        <dbReference type="EMBL" id="VDK47050.1"/>
    </source>
</evidence>
<dbReference type="OrthoDB" id="5831849at2759"/>
<reference evidence="4" key="1">
    <citation type="submission" date="2016-06" db="UniProtKB">
        <authorList>
            <consortium name="WormBaseParasite"/>
        </authorList>
    </citation>
    <scope>IDENTIFICATION</scope>
</reference>
<dbReference type="InterPro" id="IPR036508">
    <property type="entry name" value="Chitin-bd_dom_sf"/>
</dbReference>
<dbReference type="AlphaFoldDB" id="A0A183D7P9"/>
<dbReference type="EMBL" id="UYRT01009300">
    <property type="protein sequence ID" value="VDK47050.1"/>
    <property type="molecule type" value="Genomic_DNA"/>
</dbReference>
<dbReference type="PROSITE" id="PS50940">
    <property type="entry name" value="CHIT_BIND_II"/>
    <property type="match status" value="1"/>
</dbReference>
<name>A0A183D7P9_9BILA</name>
<feature type="domain" description="Chitin-binding type-2" evidence="1">
    <location>
        <begin position="2"/>
        <end position="54"/>
    </location>
</feature>
<gene>
    <name evidence="2" type="ORF">GPUH_LOCUS4741</name>
</gene>
<organism evidence="4">
    <name type="scientific">Gongylonema pulchrum</name>
    <dbReference type="NCBI Taxonomy" id="637853"/>
    <lineage>
        <taxon>Eukaryota</taxon>
        <taxon>Metazoa</taxon>
        <taxon>Ecdysozoa</taxon>
        <taxon>Nematoda</taxon>
        <taxon>Chromadorea</taxon>
        <taxon>Rhabditida</taxon>
        <taxon>Spirurina</taxon>
        <taxon>Spiruromorpha</taxon>
        <taxon>Spiruroidea</taxon>
        <taxon>Gongylonematidae</taxon>
        <taxon>Gongylonema</taxon>
    </lineage>
</organism>
<sequence>MDEQCREGDMTADPSDCTSYAFCESGQWRTARCRHGLFWNQHLRQCDTTGDCEAFKRADCIHGQRLVGATCGEYLECIHGSWITMQCLSGYGFGNPHCNDLPS</sequence>
<dbReference type="SMART" id="SM00494">
    <property type="entry name" value="ChtBD2"/>
    <property type="match status" value="2"/>
</dbReference>
<keyword evidence="3" id="KW-1185">Reference proteome</keyword>
<dbReference type="Gene3D" id="2.170.140.10">
    <property type="entry name" value="Chitin binding domain"/>
    <property type="match status" value="1"/>
</dbReference>